<keyword evidence="8" id="KW-0325">Glycoprotein</keyword>
<accession>A0AAV4B927</accession>
<comment type="similarity">
    <text evidence="2">Belongs to the protease inhibitor I39 (alpha-2-macroglobulin) family.</text>
</comment>
<dbReference type="Gene3D" id="2.60.40.1930">
    <property type="match status" value="2"/>
</dbReference>
<dbReference type="SMART" id="SM01360">
    <property type="entry name" value="A2M"/>
    <property type="match status" value="1"/>
</dbReference>
<keyword evidence="3" id="KW-0964">Secreted</keyword>
<dbReference type="InterPro" id="IPR041813">
    <property type="entry name" value="A2M_TED"/>
</dbReference>
<evidence type="ECO:0000256" key="3">
    <source>
        <dbReference type="ARBA" id="ARBA00022525"/>
    </source>
</evidence>
<dbReference type="InterPro" id="IPR036595">
    <property type="entry name" value="A-macroglobulin_rcpt-bd_sf"/>
</dbReference>
<dbReference type="InterPro" id="IPR013783">
    <property type="entry name" value="Ig-like_fold"/>
</dbReference>
<dbReference type="Pfam" id="PF01835">
    <property type="entry name" value="MG2"/>
    <property type="match status" value="1"/>
</dbReference>
<comment type="caution">
    <text evidence="12">The sequence shown here is derived from an EMBL/GenBank/DDBJ whole genome shotgun (WGS) entry which is preliminary data.</text>
</comment>
<dbReference type="PANTHER" id="PTHR11412:SF171">
    <property type="entry name" value="PREGNANCY ZONE PROTEIN-LIKE PROTEIN"/>
    <property type="match status" value="1"/>
</dbReference>
<evidence type="ECO:0000259" key="10">
    <source>
        <dbReference type="SMART" id="SM01359"/>
    </source>
</evidence>
<dbReference type="EMBL" id="BLXT01004632">
    <property type="protein sequence ID" value="GFO15937.1"/>
    <property type="molecule type" value="Genomic_DNA"/>
</dbReference>
<dbReference type="Pfam" id="PF07678">
    <property type="entry name" value="TED_complement"/>
    <property type="match status" value="1"/>
</dbReference>
<dbReference type="InterPro" id="IPR041555">
    <property type="entry name" value="MG3"/>
</dbReference>
<dbReference type="SUPFAM" id="SSF48239">
    <property type="entry name" value="Terpenoid cyclases/Protein prenyltransferases"/>
    <property type="match status" value="1"/>
</dbReference>
<dbReference type="Gene3D" id="1.50.10.20">
    <property type="match status" value="1"/>
</dbReference>
<dbReference type="SMART" id="SM01419">
    <property type="entry name" value="Thiol-ester_cl"/>
    <property type="match status" value="1"/>
</dbReference>
<keyword evidence="4" id="KW-0646">Protease inhibitor</keyword>
<dbReference type="PANTHER" id="PTHR11412">
    <property type="entry name" value="MACROGLOBULIN / COMPLEMENT"/>
    <property type="match status" value="1"/>
</dbReference>
<dbReference type="Pfam" id="PF00207">
    <property type="entry name" value="A2M"/>
    <property type="match status" value="1"/>
</dbReference>
<dbReference type="InterPro" id="IPR047565">
    <property type="entry name" value="Alpha-macroglob_thiol-ester_cl"/>
</dbReference>
<dbReference type="Gene3D" id="2.20.130.20">
    <property type="match status" value="1"/>
</dbReference>
<evidence type="ECO:0000259" key="11">
    <source>
        <dbReference type="SMART" id="SM01360"/>
    </source>
</evidence>
<keyword evidence="5" id="KW-0732">Signal</keyword>
<dbReference type="Gene3D" id="6.20.50.160">
    <property type="match status" value="1"/>
</dbReference>
<gene>
    <name evidence="12" type="ORF">PoB_004244200</name>
</gene>
<dbReference type="InterPro" id="IPR040839">
    <property type="entry name" value="MG4"/>
</dbReference>
<sequence length="1490" mass="168439">MTLLDNKLSIIQTDKPIYRHGEKVRFWILTLWSSMIPRPLRIHSIYIKDPNHTRVKQYLNLVTHGIISLEFPLHVEFLTGEWKIEVNLDQNKTVIEKFTVKHYDPNQMEIMIEPPPYILQSDKNISGRVCSSFLDGEPVTGNLSLDVCWSTRIKSHDSTFPCYPMKVQLDGCYNFSMNDSFMAAGSSFPMLEIRANVISNWTGVTLSKTHRGPVKSEEPLKIRLDDYTNGFFKPGLPYHGKVIVTKLDGTPAPGETIVVTARSKDNSFHFSREFTTNETGEIGFVLCESLTTVTSLMISAESTRYQTPILYHDYSLWVNFDIHNSSMSNVRYVPQWFSPSRSYIQLPKIDSPHLCGQKLARPVLYTARTESKVLFYYQVTARGQMAKTGHMYLDPVAGVGEALPPSSNCLHRGSSSRATREDGITDPGMPEGGQFPKTEDEEIQKRERAERSDMKVFHFWLDVKIKPIMSPKFSLLLYHVLEDGEVVADSMQYDVEPCFDNQVKLEFSVNDSIPADKVNLTLNAAPRSICVVGVVDKIVPEKTLAKIFHNFKEFTNPWHGPNTLRDRSIYICMDRKKKEGGLNNTHRDPWLYRSEYVDSYEAFKISGNIVITDLKLKTRPCSEHDPYYDKPPKAPEIEPYEVDQSETFTPFFHETWIWTMVNTGPMGEVVLTETVPEAITTWSAKAMCVSKAKGFGISEMTLLKTIQPFYISVLQPYAAVRGERLPVKLRVYNLLHRCISFRVTIKWSVSFIVHKLGRLPGTVCICGDEFYHKHFYVTSRDVGSLPIEAKATVVAPKCPRETRDINLNYIGMSHKVEKKIRVKAKGVEQSYTYASYFCSEDGKLISEEVPLQLPKGKEIIKNSAFGEVQVIGDIMGAALNNLEKLVSMPTGCGEQNMIGFVANILVLNYLNSTGNLQETTRQAALNNMEKGYQRALNYRHKDGSFSAFGNKDPKGSIWLTAFVVKSFAQAQKHIFVDEIDLQRSLNFLVGSQLETGCFRETGKVFSSYMMGGLGQGWGQKNRRSPEGALTAYVLMALMEAGGDTNKTTIDLGIECMNDELNLHKNGLDPYTLALVTLANMKYNSTSPDAQFAFKTLHEKALKDDKHIYWTRGKRNPFATRTNIYPAAPSAEVEMAAYALMSYLQFSPKHAEKIAMWLSRQRNSFGGFSSTQDTVVALEALSQFAASAYSQDPTKLKVKVIFNSTASSASVEFYLSENENKTRFLLQSEPIPALPSTLHISTSGTGCALVQANVRYNKPAKAYVKGEKPNFTLKIYTRKYQHDRNKCDYRTLYFRLKSCAFLCHSVPGVTGWDNQELDRLYYDIRERHKQLESLPPKIGIKKAEYVKEEGLLHLYFDEFSNKVKRFSVDVVQDQDLRVDKPKTADARVVEYYETGVTTVQRYRIKTTCEKNAKKQGKGKDAFETPDTWEEKRQKWLSLILIGPSYTNQLAAILAAAQSGTGTNASSNCPACITNKWKIPANFSSAVCKSSA</sequence>
<dbReference type="InterPro" id="IPR014756">
    <property type="entry name" value="Ig_E-set"/>
</dbReference>
<evidence type="ECO:0000313" key="13">
    <source>
        <dbReference type="Proteomes" id="UP000735302"/>
    </source>
</evidence>
<name>A0AAV4B927_9GAST</name>
<evidence type="ECO:0000256" key="2">
    <source>
        <dbReference type="ARBA" id="ARBA00010952"/>
    </source>
</evidence>
<dbReference type="InterPro" id="IPR050473">
    <property type="entry name" value="A2M/Complement_sys"/>
</dbReference>
<dbReference type="InterPro" id="IPR011625">
    <property type="entry name" value="A2M_N_BRD"/>
</dbReference>
<evidence type="ECO:0000256" key="8">
    <source>
        <dbReference type="ARBA" id="ARBA00023180"/>
    </source>
</evidence>
<comment type="subcellular location">
    <subcellularLocation>
        <location evidence="1">Secreted</location>
    </subcellularLocation>
</comment>
<dbReference type="Pfam" id="PF17789">
    <property type="entry name" value="MG4"/>
    <property type="match status" value="1"/>
</dbReference>
<dbReference type="GO" id="GO:0004867">
    <property type="term" value="F:serine-type endopeptidase inhibitor activity"/>
    <property type="evidence" value="ECO:0007669"/>
    <property type="project" value="UniProtKB-KW"/>
</dbReference>
<keyword evidence="7" id="KW-1015">Disulfide bond</keyword>
<feature type="domain" description="Alpha-2-macroglobulin" evidence="11">
    <location>
        <begin position="655"/>
        <end position="745"/>
    </location>
</feature>
<keyword evidence="6" id="KW-0722">Serine protease inhibitor</keyword>
<dbReference type="Gene3D" id="2.60.120.1540">
    <property type="match status" value="1"/>
</dbReference>
<dbReference type="InterPro" id="IPR019742">
    <property type="entry name" value="MacrogloblnA2_CS"/>
</dbReference>
<dbReference type="Gene3D" id="2.60.40.10">
    <property type="entry name" value="Immunoglobulins"/>
    <property type="match status" value="2"/>
</dbReference>
<evidence type="ECO:0000256" key="1">
    <source>
        <dbReference type="ARBA" id="ARBA00004613"/>
    </source>
</evidence>
<dbReference type="Pfam" id="PF07703">
    <property type="entry name" value="A2M_BRD"/>
    <property type="match status" value="1"/>
</dbReference>
<keyword evidence="13" id="KW-1185">Reference proteome</keyword>
<feature type="non-terminal residue" evidence="12">
    <location>
        <position position="1490"/>
    </location>
</feature>
<dbReference type="CDD" id="cd02897">
    <property type="entry name" value="A2M_2"/>
    <property type="match status" value="1"/>
</dbReference>
<evidence type="ECO:0000256" key="5">
    <source>
        <dbReference type="ARBA" id="ARBA00022729"/>
    </source>
</evidence>
<evidence type="ECO:0000256" key="7">
    <source>
        <dbReference type="ARBA" id="ARBA00023157"/>
    </source>
</evidence>
<dbReference type="SMART" id="SM01359">
    <property type="entry name" value="A2M_N_2"/>
    <property type="match status" value="1"/>
</dbReference>
<dbReference type="InterPro" id="IPR011626">
    <property type="entry name" value="Alpha-macroglobulin_TED"/>
</dbReference>
<dbReference type="GO" id="GO:0005615">
    <property type="term" value="C:extracellular space"/>
    <property type="evidence" value="ECO:0007669"/>
    <property type="project" value="InterPro"/>
</dbReference>
<protein>
    <submittedName>
        <fullName evidence="12">Alpha-2-macroglobulin-like protein</fullName>
    </submittedName>
</protein>
<feature type="domain" description="Alpha-2-macroglobulin bait region" evidence="10">
    <location>
        <begin position="344"/>
        <end position="542"/>
    </location>
</feature>
<feature type="region of interest" description="Disordered" evidence="9">
    <location>
        <begin position="408"/>
        <end position="440"/>
    </location>
</feature>
<dbReference type="SUPFAM" id="SSF81296">
    <property type="entry name" value="E set domains"/>
    <property type="match status" value="1"/>
</dbReference>
<proteinExistence type="inferred from homology"/>
<feature type="compositionally biased region" description="Polar residues" evidence="9">
    <location>
        <begin position="408"/>
        <end position="417"/>
    </location>
</feature>
<evidence type="ECO:0000256" key="6">
    <source>
        <dbReference type="ARBA" id="ARBA00022900"/>
    </source>
</evidence>
<organism evidence="12 13">
    <name type="scientific">Plakobranchus ocellatus</name>
    <dbReference type="NCBI Taxonomy" id="259542"/>
    <lineage>
        <taxon>Eukaryota</taxon>
        <taxon>Metazoa</taxon>
        <taxon>Spiralia</taxon>
        <taxon>Lophotrochozoa</taxon>
        <taxon>Mollusca</taxon>
        <taxon>Gastropoda</taxon>
        <taxon>Heterobranchia</taxon>
        <taxon>Euthyneura</taxon>
        <taxon>Panpulmonata</taxon>
        <taxon>Sacoglossa</taxon>
        <taxon>Placobranchoidea</taxon>
        <taxon>Plakobranchidae</taxon>
        <taxon>Plakobranchus</taxon>
    </lineage>
</organism>
<dbReference type="Gene3D" id="2.60.40.690">
    <property type="entry name" value="Alpha-macroglobulin, receptor-binding domain"/>
    <property type="match status" value="1"/>
</dbReference>
<reference evidence="12 13" key="1">
    <citation type="journal article" date="2021" name="Elife">
        <title>Chloroplast acquisition without the gene transfer in kleptoplastic sea slugs, Plakobranchus ocellatus.</title>
        <authorList>
            <person name="Maeda T."/>
            <person name="Takahashi S."/>
            <person name="Yoshida T."/>
            <person name="Shimamura S."/>
            <person name="Takaki Y."/>
            <person name="Nagai Y."/>
            <person name="Toyoda A."/>
            <person name="Suzuki Y."/>
            <person name="Arimoto A."/>
            <person name="Ishii H."/>
            <person name="Satoh N."/>
            <person name="Nishiyama T."/>
            <person name="Hasebe M."/>
            <person name="Maruyama T."/>
            <person name="Minagawa J."/>
            <person name="Obokata J."/>
            <person name="Shigenobu S."/>
        </authorList>
    </citation>
    <scope>NUCLEOTIDE SEQUENCE [LARGE SCALE GENOMIC DNA]</scope>
</reference>
<evidence type="ECO:0000256" key="4">
    <source>
        <dbReference type="ARBA" id="ARBA00022690"/>
    </source>
</evidence>
<dbReference type="PROSITE" id="PS00477">
    <property type="entry name" value="ALPHA_2_MACROGLOBULIN"/>
    <property type="match status" value="1"/>
</dbReference>
<dbReference type="InterPro" id="IPR001599">
    <property type="entry name" value="Macroglobln_a2"/>
</dbReference>
<dbReference type="InterPro" id="IPR002890">
    <property type="entry name" value="MG2"/>
</dbReference>
<dbReference type="Proteomes" id="UP000735302">
    <property type="component" value="Unassembled WGS sequence"/>
</dbReference>
<dbReference type="InterPro" id="IPR008930">
    <property type="entry name" value="Terpenoid_cyclase/PrenylTrfase"/>
</dbReference>
<dbReference type="Pfam" id="PF17791">
    <property type="entry name" value="MG3"/>
    <property type="match status" value="1"/>
</dbReference>
<evidence type="ECO:0000256" key="9">
    <source>
        <dbReference type="SAM" id="MobiDB-lite"/>
    </source>
</evidence>
<dbReference type="SUPFAM" id="SSF49410">
    <property type="entry name" value="Alpha-macroglobulin receptor domain"/>
    <property type="match status" value="1"/>
</dbReference>
<evidence type="ECO:0000313" key="12">
    <source>
        <dbReference type="EMBL" id="GFO15937.1"/>
    </source>
</evidence>